<dbReference type="AlphaFoldDB" id="A0AAV4QSH6"/>
<organism evidence="2 3">
    <name type="scientific">Caerostris darwini</name>
    <dbReference type="NCBI Taxonomy" id="1538125"/>
    <lineage>
        <taxon>Eukaryota</taxon>
        <taxon>Metazoa</taxon>
        <taxon>Ecdysozoa</taxon>
        <taxon>Arthropoda</taxon>
        <taxon>Chelicerata</taxon>
        <taxon>Arachnida</taxon>
        <taxon>Araneae</taxon>
        <taxon>Araneomorphae</taxon>
        <taxon>Entelegynae</taxon>
        <taxon>Araneoidea</taxon>
        <taxon>Araneidae</taxon>
        <taxon>Caerostris</taxon>
    </lineage>
</organism>
<comment type="caution">
    <text evidence="2">The sequence shown here is derived from an EMBL/GenBank/DDBJ whole genome shotgun (WGS) entry which is preliminary data.</text>
</comment>
<feature type="compositionally biased region" description="Basic residues" evidence="1">
    <location>
        <begin position="135"/>
        <end position="147"/>
    </location>
</feature>
<reference evidence="2 3" key="1">
    <citation type="submission" date="2021-06" db="EMBL/GenBank/DDBJ databases">
        <title>Caerostris darwini draft genome.</title>
        <authorList>
            <person name="Kono N."/>
            <person name="Arakawa K."/>
        </authorList>
    </citation>
    <scope>NUCLEOTIDE SEQUENCE [LARGE SCALE GENOMIC DNA]</scope>
</reference>
<evidence type="ECO:0000256" key="1">
    <source>
        <dbReference type="SAM" id="MobiDB-lite"/>
    </source>
</evidence>
<accession>A0AAV4QSH6</accession>
<proteinExistence type="predicted"/>
<feature type="region of interest" description="Disordered" evidence="1">
    <location>
        <begin position="135"/>
        <end position="155"/>
    </location>
</feature>
<protein>
    <submittedName>
        <fullName evidence="2">Uncharacterized protein</fullName>
    </submittedName>
</protein>
<evidence type="ECO:0000313" key="2">
    <source>
        <dbReference type="EMBL" id="GIY11045.1"/>
    </source>
</evidence>
<sequence>MIAILKVLEKFLLVVELRSRNYVILQINIFGHWTRLKEVNTNFGRARKTEATTKWFPVDRGNSKTEETARLCLVGRRLRDLQETEETTKWFPVDRGDNQVTCWQMQLPPGDDQVVPGRQREFQDRGDDQVVPCLQRHKAQPGRQRRQIVKEDSLP</sequence>
<name>A0AAV4QSH6_9ARAC</name>
<keyword evidence="3" id="KW-1185">Reference proteome</keyword>
<dbReference type="Proteomes" id="UP001054837">
    <property type="component" value="Unassembled WGS sequence"/>
</dbReference>
<dbReference type="EMBL" id="BPLQ01004857">
    <property type="protein sequence ID" value="GIY11045.1"/>
    <property type="molecule type" value="Genomic_DNA"/>
</dbReference>
<evidence type="ECO:0000313" key="3">
    <source>
        <dbReference type="Proteomes" id="UP001054837"/>
    </source>
</evidence>
<gene>
    <name evidence="2" type="ORF">CDAR_166681</name>
</gene>